<dbReference type="InterPro" id="IPR036390">
    <property type="entry name" value="WH_DNA-bd_sf"/>
</dbReference>
<evidence type="ECO:0000256" key="4">
    <source>
        <dbReference type="ARBA" id="ARBA00023163"/>
    </source>
</evidence>
<accession>A0A9E7A017</accession>
<dbReference type="Pfam" id="PF03466">
    <property type="entry name" value="LysR_substrate"/>
    <property type="match status" value="1"/>
</dbReference>
<keyword evidence="2" id="KW-0805">Transcription regulation</keyword>
<dbReference type="GO" id="GO:0003677">
    <property type="term" value="F:DNA binding"/>
    <property type="evidence" value="ECO:0007669"/>
    <property type="project" value="UniProtKB-KW"/>
</dbReference>
<dbReference type="InterPro" id="IPR036388">
    <property type="entry name" value="WH-like_DNA-bd_sf"/>
</dbReference>
<dbReference type="KEGG" id="apol:K9D25_03980"/>
<dbReference type="Gene3D" id="1.10.10.10">
    <property type="entry name" value="Winged helix-like DNA-binding domain superfamily/Winged helix DNA-binding domain"/>
    <property type="match status" value="1"/>
</dbReference>
<evidence type="ECO:0000313" key="6">
    <source>
        <dbReference type="EMBL" id="UOK73097.1"/>
    </source>
</evidence>
<dbReference type="Pfam" id="PF00126">
    <property type="entry name" value="HTH_1"/>
    <property type="match status" value="1"/>
</dbReference>
<dbReference type="PANTHER" id="PTHR30579:SF2">
    <property type="entry name" value="HTH-TYPE TRANSCRIPTIONAL REGULATOR ARGP"/>
    <property type="match status" value="1"/>
</dbReference>
<feature type="domain" description="HTH lysR-type" evidence="5">
    <location>
        <begin position="2"/>
        <end position="58"/>
    </location>
</feature>
<organism evidence="6 7">
    <name type="scientific">Ancylobacter polymorphus</name>
    <dbReference type="NCBI Taxonomy" id="223390"/>
    <lineage>
        <taxon>Bacteria</taxon>
        <taxon>Pseudomonadati</taxon>
        <taxon>Pseudomonadota</taxon>
        <taxon>Alphaproteobacteria</taxon>
        <taxon>Hyphomicrobiales</taxon>
        <taxon>Xanthobacteraceae</taxon>
        <taxon>Ancylobacter</taxon>
    </lineage>
</organism>
<dbReference type="Proteomes" id="UP000831684">
    <property type="component" value="Chromosome"/>
</dbReference>
<dbReference type="InterPro" id="IPR005119">
    <property type="entry name" value="LysR_subst-bd"/>
</dbReference>
<evidence type="ECO:0000259" key="5">
    <source>
        <dbReference type="PROSITE" id="PS50931"/>
    </source>
</evidence>
<evidence type="ECO:0000256" key="3">
    <source>
        <dbReference type="ARBA" id="ARBA00023125"/>
    </source>
</evidence>
<dbReference type="InterPro" id="IPR000847">
    <property type="entry name" value="LysR_HTH_N"/>
</dbReference>
<evidence type="ECO:0000256" key="1">
    <source>
        <dbReference type="ARBA" id="ARBA00009437"/>
    </source>
</evidence>
<dbReference type="AlphaFoldDB" id="A0A9E7A017"/>
<dbReference type="InterPro" id="IPR050176">
    <property type="entry name" value="LTTR"/>
</dbReference>
<gene>
    <name evidence="6" type="ORF">K9D25_03980</name>
</gene>
<dbReference type="GO" id="GO:0003700">
    <property type="term" value="F:DNA-binding transcription factor activity"/>
    <property type="evidence" value="ECO:0007669"/>
    <property type="project" value="InterPro"/>
</dbReference>
<keyword evidence="4" id="KW-0804">Transcription</keyword>
<dbReference type="RefSeq" id="WP_244450788.1">
    <property type="nucleotide sequence ID" value="NZ_CP083239.1"/>
</dbReference>
<name>A0A9E7A017_9HYPH</name>
<dbReference type="PROSITE" id="PS50931">
    <property type="entry name" value="HTH_LYSR"/>
    <property type="match status" value="1"/>
</dbReference>
<reference evidence="6" key="1">
    <citation type="submission" date="2021-09" db="EMBL/GenBank/DDBJ databases">
        <title>Network and meta-omics reveal the key degrader and cooperation patterns in an efficient 1,4-dioxane-degrading microbial community.</title>
        <authorList>
            <person name="Dai C."/>
        </authorList>
    </citation>
    <scope>NUCLEOTIDE SEQUENCE</scope>
    <source>
        <strain evidence="6">ZM13</strain>
    </source>
</reference>
<dbReference type="Gene3D" id="3.40.190.290">
    <property type="match status" value="1"/>
</dbReference>
<dbReference type="PANTHER" id="PTHR30579">
    <property type="entry name" value="TRANSCRIPTIONAL REGULATOR"/>
    <property type="match status" value="1"/>
</dbReference>
<protein>
    <submittedName>
        <fullName evidence="6">LysR family transcriptional regulator ArgP</fullName>
    </submittedName>
</protein>
<dbReference type="SUPFAM" id="SSF46785">
    <property type="entry name" value="Winged helix' DNA-binding domain"/>
    <property type="match status" value="1"/>
</dbReference>
<dbReference type="NCBIfam" id="TIGR03298">
    <property type="entry name" value="argP"/>
    <property type="match status" value="1"/>
</dbReference>
<dbReference type="EMBL" id="CP083239">
    <property type="protein sequence ID" value="UOK73097.1"/>
    <property type="molecule type" value="Genomic_DNA"/>
</dbReference>
<dbReference type="NCBIfam" id="NF002964">
    <property type="entry name" value="PRK03635.1"/>
    <property type="match status" value="1"/>
</dbReference>
<keyword evidence="3" id="KW-0238">DNA-binding</keyword>
<sequence>MLDYPSLAAVAAVVREGTFERAAAALGITPSAVSQRVRGLEERLGAILIVRGQPATPTPLGRTLCAHLDRVRLLEHDLAPALGPAAGAGERLTVPVAVNADSLATWFPTAAAAFARATRATLDIALDDEAHTAARLRSGEVLAAVTAEREPVPGCRTLPLGALAYAACASPDFYARHFPDGVTATALEAAPCLRFDRRDFLQARWAQAALGVERLGPVHWVPSTHGFLDLTRLGLGWGLHPVVMVEAEIDAGRLIELVPGRRSAVPLYWTVTRLHAGALSRLTRAVRAAAGTVLRR</sequence>
<dbReference type="NCBIfam" id="NF009888">
    <property type="entry name" value="PRK13348.1"/>
    <property type="match status" value="1"/>
</dbReference>
<evidence type="ECO:0000256" key="2">
    <source>
        <dbReference type="ARBA" id="ARBA00023015"/>
    </source>
</evidence>
<dbReference type="InterPro" id="IPR017685">
    <property type="entry name" value="ArgP"/>
</dbReference>
<dbReference type="SUPFAM" id="SSF53850">
    <property type="entry name" value="Periplasmic binding protein-like II"/>
    <property type="match status" value="1"/>
</dbReference>
<comment type="similarity">
    <text evidence="1">Belongs to the LysR transcriptional regulatory family.</text>
</comment>
<evidence type="ECO:0000313" key="7">
    <source>
        <dbReference type="Proteomes" id="UP000831684"/>
    </source>
</evidence>
<proteinExistence type="inferred from homology"/>